<evidence type="ECO:0000256" key="2">
    <source>
        <dbReference type="ARBA" id="ARBA00005882"/>
    </source>
</evidence>
<keyword evidence="4 11" id="KW-0813">Transport</keyword>
<dbReference type="GO" id="GO:0022900">
    <property type="term" value="P:electron transport chain"/>
    <property type="evidence" value="ECO:0007669"/>
    <property type="project" value="InterPro"/>
</dbReference>
<reference evidence="12" key="1">
    <citation type="journal article" date="2015" name="Insect Biochem. Mol. Biol.">
        <title>An insight into the sialome of the horse fly, Tabanus bromius.</title>
        <authorList>
            <person name="Ribeiro J.M."/>
            <person name="Kazimirova M."/>
            <person name="Takac P."/>
            <person name="Andersen J.F."/>
            <person name="Francischetti I.M."/>
        </authorList>
    </citation>
    <scope>NUCLEOTIDE SEQUENCE</scope>
</reference>
<dbReference type="FunFam" id="3.30.160.190:FF:000001">
    <property type="entry name" value="NADH-ubiquinone oxidoreductase 21 kDa subunit mitochondrial"/>
    <property type="match status" value="1"/>
</dbReference>
<evidence type="ECO:0000256" key="1">
    <source>
        <dbReference type="ARBA" id="ARBA00003195"/>
    </source>
</evidence>
<dbReference type="GO" id="GO:0005743">
    <property type="term" value="C:mitochondrial inner membrane"/>
    <property type="evidence" value="ECO:0007669"/>
    <property type="project" value="UniProtKB-SubCell"/>
</dbReference>
<keyword evidence="10 11" id="KW-0472">Membrane</keyword>
<dbReference type="PANTHER" id="PTHR12219:SF8">
    <property type="entry name" value="NADH DEHYDROGENASE [UBIQUINONE] IRON-SULFUR PROTEIN 4, MITOCHONDRIAL"/>
    <property type="match status" value="1"/>
</dbReference>
<name>A0A0K8TTY8_TABBR</name>
<dbReference type="AlphaFoldDB" id="A0A0K8TTY8"/>
<comment type="similarity">
    <text evidence="2 11">Belongs to the complex I NDUFS4 subunit family.</text>
</comment>
<evidence type="ECO:0000256" key="8">
    <source>
        <dbReference type="ARBA" id="ARBA00022982"/>
    </source>
</evidence>
<dbReference type="EMBL" id="GDAI01000178">
    <property type="protein sequence ID" value="JAI17425.1"/>
    <property type="molecule type" value="mRNA"/>
</dbReference>
<dbReference type="PANTHER" id="PTHR12219">
    <property type="entry name" value="NADH-UBIQUINONE OXIDOREDUCTASE"/>
    <property type="match status" value="1"/>
</dbReference>
<evidence type="ECO:0000256" key="5">
    <source>
        <dbReference type="ARBA" id="ARBA00022660"/>
    </source>
</evidence>
<keyword evidence="7 11" id="KW-0809">Transit peptide</keyword>
<comment type="function">
    <text evidence="1 11">Accessory subunit of the mitochondrial membrane respiratory chain NADH dehydrogenase (Complex I), that is believed not to be involved in catalysis. Complex I functions in the transfer of electrons from NADH to the respiratory chain. The immediate electron acceptor for the enzyme is believed to be ubiquinone.</text>
</comment>
<dbReference type="Pfam" id="PF04800">
    <property type="entry name" value="NDUS4"/>
    <property type="match status" value="1"/>
</dbReference>
<keyword evidence="12" id="KW-0830">Ubiquinone</keyword>
<keyword evidence="9 11" id="KW-0496">Mitochondrion</keyword>
<keyword evidence="6 11" id="KW-0999">Mitochondrion inner membrane</keyword>
<evidence type="ECO:0000256" key="3">
    <source>
        <dbReference type="ARBA" id="ARBA00015796"/>
    </source>
</evidence>
<proteinExistence type="evidence at transcript level"/>
<evidence type="ECO:0000256" key="11">
    <source>
        <dbReference type="RuleBase" id="RU367010"/>
    </source>
</evidence>
<evidence type="ECO:0000256" key="7">
    <source>
        <dbReference type="ARBA" id="ARBA00022946"/>
    </source>
</evidence>
<evidence type="ECO:0000313" key="12">
    <source>
        <dbReference type="EMBL" id="JAI17425.1"/>
    </source>
</evidence>
<organism evidence="12">
    <name type="scientific">Tabanus bromius</name>
    <name type="common">Band-eyed brown horse fly</name>
    <dbReference type="NCBI Taxonomy" id="304241"/>
    <lineage>
        <taxon>Eukaryota</taxon>
        <taxon>Metazoa</taxon>
        <taxon>Ecdysozoa</taxon>
        <taxon>Arthropoda</taxon>
        <taxon>Hexapoda</taxon>
        <taxon>Insecta</taxon>
        <taxon>Pterygota</taxon>
        <taxon>Neoptera</taxon>
        <taxon>Endopterygota</taxon>
        <taxon>Diptera</taxon>
        <taxon>Brachycera</taxon>
        <taxon>Tabanomorpha</taxon>
        <taxon>Tabanoidea</taxon>
        <taxon>Tabanidae</taxon>
        <taxon>Tabanus</taxon>
    </lineage>
</organism>
<evidence type="ECO:0000256" key="9">
    <source>
        <dbReference type="ARBA" id="ARBA00023128"/>
    </source>
</evidence>
<evidence type="ECO:0000256" key="4">
    <source>
        <dbReference type="ARBA" id="ARBA00022448"/>
    </source>
</evidence>
<dbReference type="Gene3D" id="3.30.160.190">
    <property type="entry name" value="atu1810 like domain"/>
    <property type="match status" value="1"/>
</dbReference>
<keyword evidence="8 11" id="KW-0249">Electron transport</keyword>
<comment type="subcellular location">
    <subcellularLocation>
        <location evidence="11">Mitochondrion inner membrane</location>
        <topology evidence="11">Peripheral membrane protein</topology>
        <orientation evidence="11">Matrix side</orientation>
    </subcellularLocation>
</comment>
<evidence type="ECO:0000256" key="6">
    <source>
        <dbReference type="ARBA" id="ARBA00022792"/>
    </source>
</evidence>
<accession>A0A0K8TTY8</accession>
<evidence type="ECO:0000256" key="10">
    <source>
        <dbReference type="ARBA" id="ARBA00023136"/>
    </source>
</evidence>
<dbReference type="InterPro" id="IPR006885">
    <property type="entry name" value="NADH_UbQ_FeS_4_mit-like"/>
</dbReference>
<protein>
    <recommendedName>
        <fullName evidence="3 11">NADH dehydrogenase [ubiquinone] iron-sulfur protein 4, mitochondrial</fullName>
    </recommendedName>
</protein>
<sequence length="183" mass="20900">MATILRALPRSQSVSSWAKAAFPIVNRAASSTREAPIVDTSLILAKPEEKEQKEKLSGLITVPKKVDISPISGVPEEHVKTRRVRIYNPSKNAMQSGTNNIHCWRMDFDNRERWENPLMGWASSGDPLSNIHVDFNTKEEAIEHCEKNGWKWFVDADEEPKKPRVKNYGVNFAWNKRTRVSTK</sequence>
<dbReference type="InterPro" id="IPR038532">
    <property type="entry name" value="NDUFS4-like_sf"/>
</dbReference>
<keyword evidence="5 11" id="KW-0679">Respiratory chain</keyword>